<feature type="coiled-coil region" evidence="7">
    <location>
        <begin position="1439"/>
        <end position="1477"/>
    </location>
</feature>
<dbReference type="OMA" id="TEKMECY"/>
<dbReference type="InterPro" id="IPR027417">
    <property type="entry name" value="P-loop_NTPase"/>
</dbReference>
<evidence type="ECO:0000256" key="4">
    <source>
        <dbReference type="ARBA" id="ARBA00023175"/>
    </source>
</evidence>
<dbReference type="SUPFAM" id="SSF52540">
    <property type="entry name" value="P-loop containing nucleoside triphosphate hydrolases"/>
    <property type="match status" value="1"/>
</dbReference>
<dbReference type="InterPro" id="IPR001609">
    <property type="entry name" value="Myosin_head_motor_dom-like"/>
</dbReference>
<evidence type="ECO:0000256" key="2">
    <source>
        <dbReference type="ARBA" id="ARBA00022840"/>
    </source>
</evidence>
<keyword evidence="10" id="KW-1185">Reference proteome</keyword>
<keyword evidence="1 6" id="KW-0547">Nucleotide-binding</keyword>
<proteinExistence type="inferred from homology"/>
<sequence>MRDTSDPTTLRIGDLYWKQDGPTQWTLAKLLSQQENGTATVGLVDETTGALLPNEEHDVEAAQLRPANPLKSHCADMTSLRYLHEAALVKNLHDRWMATDRLTYTAMSNVLIAVNPLKVLPHPEKAAIVRDSLDKSPPHPYQVSESAYRQMRTVKKNQSIIISGESGSGKTETSKIILDYLTARSGLEASAKTTRSKQVDFEHVLGDQLMETIPILESFGNAKTHRNHNSSRFGKYMRLQFTPKDASAKNSVLRLSGASIDTYLLEKSRLVMPPEGERNFHVFYELLRSGDAPLLESLKLVPNPYDDKIKGNDVEDHMGTYRYLNVSGCVTASNMDDRNNFARLIGAFEKIGIDTKELTRVVAGLLHLGNVTFEEEDTNQGMTATLSTSPEMDDALSISADLLGLRADTLLNVMTSRRISRQNSAGGTDRRQTFQRQASVYVVKKDVKQASYSRDTIAKMIYEQVFGWLMRKCAAALKYNADAQDVLPYIGVLDIFGFEDFEPMNRNSFEQLLINYANETLQDMFNVCILKAEQELYQAEHVFAPQNIGLRFAFDPSTFATTSIPRRLDELSTEIHYDDNHECLSLIAGRYDSIFATLDTVGILAGSSDKKLNEKLHQTFKKHPCFPLPHPKDAHHDFCIKHFAGTVHYRIDSFIDKNNNVTSVQFQDLIHSSTLNVLKETVFSSRNVGSISKMFSQQMKGLAAELDSTRCNFIRCIKPNAAMDATLFDRDSVLSQLRCSGTVQACQVLQVGLPTRVAYHELLAVYAPLVPPSFLAKYETQPRLFTQGLCHALEIPLDAVRFGESRLFFKAGKVDLLDKLLNATEWISVDLLVMTLNKYLVKKRWLRAVTKVMVAKAFEKLFLASQMRHKAIKLQCWWRQRRACRRIEAIRKTLRISRLWSRMKDKLLVQSAFEGRVEEKMTLLHALLLRKDVKQDSKWLLQWLGPLQRTMYVQKLGKAACMTYLAKRAFVQLLEHVREKRASIALQSQVRRYLAVKEANALRKKMQAQKHWRKMRLWLTASAKLVGLFRRVHLTRLELDNARLVTEIDAFKSEVAAAHAQAAAVAFDAKEAAAAHASSKAQYEASMDALEAKLAQADVQIQWLDQENVDKDSKILEMRMEAKDLNDAIADAETTLEWTISKKDTTITSLQGELATLGAKLDALQAEHAACASVAVRLEEATDALDALQEEFDDAIAAMDAKMTQQSADAATEHAMDIERLEAALAAADAARVHAEDLHAAAMVDHAVQSQALETTQETMRAEHTAAVEALEAQLATANAQLVEAKTSHEEAVAAHEEMLIAFGAKVDEQMAAHDAAIAELDSKLDAADDARADFEAQLAEAAGAHEAAAAEHASRVKKLETKLSIHAALRETMKIEHEKRVTSLEEKLAAAETQRDTFETQLAEATVGHAIKIQSLEAKSVESSGAMATMATEHAAAIAVLEAKVSGADARRKSIKEELRAALAEHATEKAALQASISETTAAKLAVETTLAASTEQLATLTASRDAAISSQTSTTSELAAEIAEAKTATAAAEAAKAKCDFTIATLETQVANLTAVNEASVATTAEHQVALAELTAAKSTVETQLHDATTAVEAVQAERDAIAASVAALESSLREASTRQAAAHAEVEAALAAKATALAAFDGKMAQDAASLAALKEQLHETSANHAATVARLETELDQTRAQLTETRTAHDATIAALQAAQATATAQHDAALATLQASLTDANDRHAELLAAEASRTRAAEAALADANAERGAVESKLAEALKAEYEAALARTAAASTADLEAKLHAAEAQRAALEADRDARAAQLLDAIDAVQVAKTEHNAALAEVTAELRALKAQYVTLEAVKNERDVAAEGLAQMVRQLQEDKDAHQDRAQNLETQLIKLEEELVADKATIATQVAMIKCLQVAPRAVAAVSSVAASAVLAAAPSESANVKSHESKLATLQEQLETLRTVHKSALGRDIDVDAMELAAKCATMIKTDVAPVVEATAPKTRSLPSGTLSRSIQTGSAAEIEKLKAEIKEREDRLRELTKTDPHSTRGAGFLASKSTATMALLLTVFCVKELVALRFK</sequence>
<dbReference type="GO" id="GO:0007015">
    <property type="term" value="P:actin filament organization"/>
    <property type="evidence" value="ECO:0007669"/>
    <property type="project" value="TreeGrafter"/>
</dbReference>
<organism evidence="9 10">
    <name type="scientific">Saprolegnia diclina (strain VS20)</name>
    <dbReference type="NCBI Taxonomy" id="1156394"/>
    <lineage>
        <taxon>Eukaryota</taxon>
        <taxon>Sar</taxon>
        <taxon>Stramenopiles</taxon>
        <taxon>Oomycota</taxon>
        <taxon>Saprolegniomycetes</taxon>
        <taxon>Saprolegniales</taxon>
        <taxon>Saprolegniaceae</taxon>
        <taxon>Saprolegnia</taxon>
    </lineage>
</organism>
<dbReference type="GO" id="GO:0005737">
    <property type="term" value="C:cytoplasm"/>
    <property type="evidence" value="ECO:0007669"/>
    <property type="project" value="TreeGrafter"/>
</dbReference>
<dbReference type="RefSeq" id="XP_008605625.1">
    <property type="nucleotide sequence ID" value="XM_008607403.1"/>
</dbReference>
<keyword evidence="5 6" id="KW-0009">Actin-binding</keyword>
<dbReference type="PANTHER" id="PTHR13140:SF845">
    <property type="entry name" value="MYOSIN-LIKE PROTEIN"/>
    <property type="match status" value="1"/>
</dbReference>
<dbReference type="EMBL" id="JH767135">
    <property type="protein sequence ID" value="EQC40781.1"/>
    <property type="molecule type" value="Genomic_DNA"/>
</dbReference>
<dbReference type="GO" id="GO:0000146">
    <property type="term" value="F:microfilament motor activity"/>
    <property type="evidence" value="ECO:0007669"/>
    <property type="project" value="TreeGrafter"/>
</dbReference>
<feature type="binding site" evidence="6">
    <location>
        <begin position="164"/>
        <end position="171"/>
    </location>
    <ligand>
        <name>ATP</name>
        <dbReference type="ChEBI" id="CHEBI:30616"/>
    </ligand>
</feature>
<dbReference type="eggNOG" id="KOG0163">
    <property type="taxonomic scope" value="Eukaryota"/>
</dbReference>
<evidence type="ECO:0000259" key="8">
    <source>
        <dbReference type="PROSITE" id="PS51456"/>
    </source>
</evidence>
<dbReference type="Gene3D" id="1.20.120.720">
    <property type="entry name" value="Myosin VI head, motor domain, U50 subdomain"/>
    <property type="match status" value="1"/>
</dbReference>
<dbReference type="InterPro" id="IPR036961">
    <property type="entry name" value="Kinesin_motor_dom_sf"/>
</dbReference>
<dbReference type="GeneID" id="19942578"/>
<evidence type="ECO:0000256" key="1">
    <source>
        <dbReference type="ARBA" id="ARBA00022741"/>
    </source>
</evidence>
<dbReference type="STRING" id="1156394.T0R1E1"/>
<dbReference type="Gene3D" id="1.20.58.530">
    <property type="match status" value="1"/>
</dbReference>
<dbReference type="InParanoid" id="T0R1E1"/>
<evidence type="ECO:0000256" key="7">
    <source>
        <dbReference type="SAM" id="Coils"/>
    </source>
</evidence>
<evidence type="ECO:0000256" key="3">
    <source>
        <dbReference type="ARBA" id="ARBA00023123"/>
    </source>
</evidence>
<keyword evidence="7" id="KW-0175">Coiled coil</keyword>
<dbReference type="Pfam" id="PF00063">
    <property type="entry name" value="Myosin_head"/>
    <property type="match status" value="2"/>
</dbReference>
<dbReference type="PANTHER" id="PTHR13140">
    <property type="entry name" value="MYOSIN"/>
    <property type="match status" value="1"/>
</dbReference>
<comment type="similarity">
    <text evidence="6">Belongs to the TRAFAC class myosin-kinesin ATPase superfamily. Myosin family.</text>
</comment>
<feature type="coiled-coil region" evidence="7">
    <location>
        <begin position="1375"/>
        <end position="1402"/>
    </location>
</feature>
<accession>T0R1E1</accession>
<dbReference type="Proteomes" id="UP000030762">
    <property type="component" value="Unassembled WGS sequence"/>
</dbReference>
<dbReference type="SMART" id="SM00242">
    <property type="entry name" value="MYSc"/>
    <property type="match status" value="1"/>
</dbReference>
<dbReference type="PROSITE" id="PS50096">
    <property type="entry name" value="IQ"/>
    <property type="match status" value="1"/>
</dbReference>
<feature type="coiled-coil region" evidence="7">
    <location>
        <begin position="1080"/>
        <end position="1288"/>
    </location>
</feature>
<feature type="coiled-coil region" evidence="7">
    <location>
        <begin position="1747"/>
        <end position="1896"/>
    </location>
</feature>
<dbReference type="OrthoDB" id="77347at2759"/>
<dbReference type="VEuPathDB" id="FungiDB:SDRG_01851"/>
<reference evidence="9 10" key="1">
    <citation type="submission" date="2012-04" db="EMBL/GenBank/DDBJ databases">
        <title>The Genome Sequence of Saprolegnia declina VS20.</title>
        <authorList>
            <consortium name="The Broad Institute Genome Sequencing Platform"/>
            <person name="Russ C."/>
            <person name="Nusbaum C."/>
            <person name="Tyler B."/>
            <person name="van West P."/>
            <person name="Dieguez-Uribeondo J."/>
            <person name="de Bruijn I."/>
            <person name="Tripathy S."/>
            <person name="Jiang R."/>
            <person name="Young S.K."/>
            <person name="Zeng Q."/>
            <person name="Gargeya S."/>
            <person name="Fitzgerald M."/>
            <person name="Haas B."/>
            <person name="Abouelleil A."/>
            <person name="Alvarado L."/>
            <person name="Arachchi H.M."/>
            <person name="Berlin A."/>
            <person name="Chapman S.B."/>
            <person name="Goldberg J."/>
            <person name="Griggs A."/>
            <person name="Gujja S."/>
            <person name="Hansen M."/>
            <person name="Howarth C."/>
            <person name="Imamovic A."/>
            <person name="Larimer J."/>
            <person name="McCowen C."/>
            <person name="Montmayeur A."/>
            <person name="Murphy C."/>
            <person name="Neiman D."/>
            <person name="Pearson M."/>
            <person name="Priest M."/>
            <person name="Roberts A."/>
            <person name="Saif S."/>
            <person name="Shea T."/>
            <person name="Sisk P."/>
            <person name="Sykes S."/>
            <person name="Wortman J."/>
            <person name="Nusbaum C."/>
            <person name="Birren B."/>
        </authorList>
    </citation>
    <scope>NUCLEOTIDE SEQUENCE [LARGE SCALE GENOMIC DNA]</scope>
    <source>
        <strain evidence="9 10">VS20</strain>
    </source>
</reference>
<evidence type="ECO:0000256" key="6">
    <source>
        <dbReference type="PROSITE-ProRule" id="PRU00782"/>
    </source>
</evidence>
<keyword evidence="4 6" id="KW-0505">Motor protein</keyword>
<feature type="domain" description="Myosin motor" evidence="8">
    <location>
        <begin position="72"/>
        <end position="822"/>
    </location>
</feature>
<dbReference type="Gene3D" id="3.40.850.10">
    <property type="entry name" value="Kinesin motor domain"/>
    <property type="match status" value="1"/>
</dbReference>
<feature type="region of interest" description="Actin-binding" evidence="6">
    <location>
        <begin position="699"/>
        <end position="721"/>
    </location>
</feature>
<evidence type="ECO:0000313" key="9">
    <source>
        <dbReference type="EMBL" id="EQC40781.1"/>
    </source>
</evidence>
<evidence type="ECO:0000313" key="10">
    <source>
        <dbReference type="Proteomes" id="UP000030762"/>
    </source>
</evidence>
<gene>
    <name evidence="9" type="ORF">SDRG_01851</name>
</gene>
<dbReference type="Gene3D" id="1.10.10.820">
    <property type="match status" value="1"/>
</dbReference>
<dbReference type="GO" id="GO:0016459">
    <property type="term" value="C:myosin complex"/>
    <property type="evidence" value="ECO:0007669"/>
    <property type="project" value="UniProtKB-KW"/>
</dbReference>
<dbReference type="GO" id="GO:0005524">
    <property type="term" value="F:ATP binding"/>
    <property type="evidence" value="ECO:0007669"/>
    <property type="project" value="UniProtKB-UniRule"/>
</dbReference>
<protein>
    <recommendedName>
        <fullName evidence="8">Myosin motor domain-containing protein</fullName>
    </recommendedName>
</protein>
<dbReference type="Gene3D" id="1.20.5.4820">
    <property type="match status" value="1"/>
</dbReference>
<dbReference type="PROSITE" id="PS51456">
    <property type="entry name" value="MYOSIN_MOTOR"/>
    <property type="match status" value="1"/>
</dbReference>
<name>T0R1E1_SAPDV</name>
<keyword evidence="3 6" id="KW-0518">Myosin</keyword>
<feature type="coiled-coil region" evidence="7">
    <location>
        <begin position="1665"/>
        <end position="1692"/>
    </location>
</feature>
<evidence type="ECO:0000256" key="5">
    <source>
        <dbReference type="ARBA" id="ARBA00023203"/>
    </source>
</evidence>
<dbReference type="PRINTS" id="PR00193">
    <property type="entry name" value="MYOSINHEAVY"/>
</dbReference>
<keyword evidence="2 6" id="KW-0067">ATP-binding</keyword>
<dbReference type="GO" id="GO:0016020">
    <property type="term" value="C:membrane"/>
    <property type="evidence" value="ECO:0007669"/>
    <property type="project" value="TreeGrafter"/>
</dbReference>
<dbReference type="GO" id="GO:0051015">
    <property type="term" value="F:actin filament binding"/>
    <property type="evidence" value="ECO:0007669"/>
    <property type="project" value="TreeGrafter"/>
</dbReference>